<evidence type="ECO:0000313" key="2">
    <source>
        <dbReference type="Proteomes" id="UP000821845"/>
    </source>
</evidence>
<reference evidence="1" key="1">
    <citation type="submission" date="2020-05" db="EMBL/GenBank/DDBJ databases">
        <title>Large-scale comparative analyses of tick genomes elucidate their genetic diversity and vector capacities.</title>
        <authorList>
            <person name="Jia N."/>
            <person name="Wang J."/>
            <person name="Shi W."/>
            <person name="Du L."/>
            <person name="Sun Y."/>
            <person name="Zhan W."/>
            <person name="Jiang J."/>
            <person name="Wang Q."/>
            <person name="Zhang B."/>
            <person name="Ji P."/>
            <person name="Sakyi L.B."/>
            <person name="Cui X."/>
            <person name="Yuan T."/>
            <person name="Jiang B."/>
            <person name="Yang W."/>
            <person name="Lam T.T.-Y."/>
            <person name="Chang Q."/>
            <person name="Ding S."/>
            <person name="Wang X."/>
            <person name="Zhu J."/>
            <person name="Ruan X."/>
            <person name="Zhao L."/>
            <person name="Wei J."/>
            <person name="Que T."/>
            <person name="Du C."/>
            <person name="Cheng J."/>
            <person name="Dai P."/>
            <person name="Han X."/>
            <person name="Huang E."/>
            <person name="Gao Y."/>
            <person name="Liu J."/>
            <person name="Shao H."/>
            <person name="Ye R."/>
            <person name="Li L."/>
            <person name="Wei W."/>
            <person name="Wang X."/>
            <person name="Wang C."/>
            <person name="Yang T."/>
            <person name="Huo Q."/>
            <person name="Li W."/>
            <person name="Guo W."/>
            <person name="Chen H."/>
            <person name="Zhou L."/>
            <person name="Ni X."/>
            <person name="Tian J."/>
            <person name="Zhou Y."/>
            <person name="Sheng Y."/>
            <person name="Liu T."/>
            <person name="Pan Y."/>
            <person name="Xia L."/>
            <person name="Li J."/>
            <person name="Zhao F."/>
            <person name="Cao W."/>
        </authorList>
    </citation>
    <scope>NUCLEOTIDE SEQUENCE</scope>
    <source>
        <strain evidence="1">Hyas-2018</strain>
    </source>
</reference>
<gene>
    <name evidence="1" type="ORF">HPB50_013193</name>
</gene>
<dbReference type="Proteomes" id="UP000821845">
    <property type="component" value="Chromosome 4"/>
</dbReference>
<dbReference type="EMBL" id="CM023484">
    <property type="protein sequence ID" value="KAH6933192.1"/>
    <property type="molecule type" value="Genomic_DNA"/>
</dbReference>
<protein>
    <submittedName>
        <fullName evidence="1">Uncharacterized protein</fullName>
    </submittedName>
</protein>
<name>A0ACB7SGJ2_HYAAI</name>
<evidence type="ECO:0000313" key="1">
    <source>
        <dbReference type="EMBL" id="KAH6933192.1"/>
    </source>
</evidence>
<accession>A0ACB7SGJ2</accession>
<comment type="caution">
    <text evidence="1">The sequence shown here is derived from an EMBL/GenBank/DDBJ whole genome shotgun (WGS) entry which is preliminary data.</text>
</comment>
<proteinExistence type="predicted"/>
<keyword evidence="2" id="KW-1185">Reference proteome</keyword>
<organism evidence="1 2">
    <name type="scientific">Hyalomma asiaticum</name>
    <name type="common">Tick</name>
    <dbReference type="NCBI Taxonomy" id="266040"/>
    <lineage>
        <taxon>Eukaryota</taxon>
        <taxon>Metazoa</taxon>
        <taxon>Ecdysozoa</taxon>
        <taxon>Arthropoda</taxon>
        <taxon>Chelicerata</taxon>
        <taxon>Arachnida</taxon>
        <taxon>Acari</taxon>
        <taxon>Parasitiformes</taxon>
        <taxon>Ixodida</taxon>
        <taxon>Ixodoidea</taxon>
        <taxon>Ixodidae</taxon>
        <taxon>Hyalomminae</taxon>
        <taxon>Hyalomma</taxon>
    </lineage>
</organism>
<sequence length="249" mass="26819">MVKDSDNFAKYFVIHSTDEKVPISSKSVFRIAKSLENAVGPDYKVKKLSSGDLLIEVFKKTQSDQLEKLEMVADQTVTVTPHRSLNSTQGVISEKDLINETDEDILENLRPQGVTAVRRCQYSFADLALALAPCERPTASTGPSALNMKPAQQVAKATREPTLSKPSLSAAGPSDEVSGASPVVQTRKTERVSASPRGGPGTSKSSDEPMEVSSAPSVLPAPREQHNPTENKKRGKILRVTGPPKDPVT</sequence>